<organism evidence="2">
    <name type="scientific">marine metagenome</name>
    <dbReference type="NCBI Taxonomy" id="408172"/>
    <lineage>
        <taxon>unclassified sequences</taxon>
        <taxon>metagenomes</taxon>
        <taxon>ecological metagenomes</taxon>
    </lineage>
</organism>
<feature type="domain" description="PKD" evidence="1">
    <location>
        <begin position="122"/>
        <end position="198"/>
    </location>
</feature>
<dbReference type="InterPro" id="IPR013783">
    <property type="entry name" value="Ig-like_fold"/>
</dbReference>
<dbReference type="InterPro" id="IPR022409">
    <property type="entry name" value="PKD/Chitinase_dom"/>
</dbReference>
<dbReference type="AlphaFoldDB" id="A0A381RZ36"/>
<feature type="domain" description="PKD" evidence="1">
    <location>
        <begin position="64"/>
        <end position="116"/>
    </location>
</feature>
<sequence length="388" mass="42045">MVAHNPLTPCGCARVRPFLQLTVLLLVAGCLDAGPGMLDGVSITSPEGVIEGDLAQFSASGLHPAGAHYYWEFGDGSGVVGQAVTHVYIDEGIYSVQLTVVAPDGAAGSASTTVEILHRNEAPTANAGPGQEARVHEQLRFDGSNSSDPEGPLNWTWDFGDGMIGEGSRPFHNYSMPGNYSVTLTVTDSEGLNATATTWAEVQLRQYAVSFIELQQSYYYSDTTLEEATTTWRDQNSTHNLTAASFFLVWQDETYNYRIPITRTDTGIPVPFQDDNFTLTATAPQGESGSRTGETGQLLLEFSDVNSVPPLPEVVEAESEAAALAWLLSQGYTRSTGWGPWEMEVTCNDAPPDDGITELYLTNDDPGNDWTLTITYTFYEARAVEILI</sequence>
<evidence type="ECO:0000313" key="2">
    <source>
        <dbReference type="EMBL" id="SUZ97136.1"/>
    </source>
</evidence>
<accession>A0A381RZ36</accession>
<dbReference type="Gene3D" id="2.60.40.10">
    <property type="entry name" value="Immunoglobulins"/>
    <property type="match status" value="2"/>
</dbReference>
<evidence type="ECO:0000259" key="1">
    <source>
        <dbReference type="PROSITE" id="PS50093"/>
    </source>
</evidence>
<dbReference type="PROSITE" id="PS50093">
    <property type="entry name" value="PKD"/>
    <property type="match status" value="2"/>
</dbReference>
<name>A0A381RZ36_9ZZZZ</name>
<gene>
    <name evidence="2" type="ORF">METZ01_LOCUS49990</name>
</gene>
<dbReference type="InterPro" id="IPR000601">
    <property type="entry name" value="PKD_dom"/>
</dbReference>
<dbReference type="EMBL" id="UINC01002481">
    <property type="protein sequence ID" value="SUZ97136.1"/>
    <property type="molecule type" value="Genomic_DNA"/>
</dbReference>
<reference evidence="2" key="1">
    <citation type="submission" date="2018-05" db="EMBL/GenBank/DDBJ databases">
        <authorList>
            <person name="Lanie J.A."/>
            <person name="Ng W.-L."/>
            <person name="Kazmierczak K.M."/>
            <person name="Andrzejewski T.M."/>
            <person name="Davidsen T.M."/>
            <person name="Wayne K.J."/>
            <person name="Tettelin H."/>
            <person name="Glass J.I."/>
            <person name="Rusch D."/>
            <person name="Podicherti R."/>
            <person name="Tsui H.-C.T."/>
            <person name="Winkler M.E."/>
        </authorList>
    </citation>
    <scope>NUCLEOTIDE SEQUENCE</scope>
</reference>
<dbReference type="InterPro" id="IPR035986">
    <property type="entry name" value="PKD_dom_sf"/>
</dbReference>
<dbReference type="CDD" id="cd00146">
    <property type="entry name" value="PKD"/>
    <property type="match status" value="2"/>
</dbReference>
<dbReference type="SMART" id="SM00089">
    <property type="entry name" value="PKD"/>
    <property type="match status" value="2"/>
</dbReference>
<dbReference type="SUPFAM" id="SSF49299">
    <property type="entry name" value="PKD domain"/>
    <property type="match status" value="2"/>
</dbReference>
<proteinExistence type="predicted"/>
<dbReference type="Pfam" id="PF18911">
    <property type="entry name" value="PKD_4"/>
    <property type="match status" value="2"/>
</dbReference>
<protein>
    <recommendedName>
        <fullName evidence="1">PKD domain-containing protein</fullName>
    </recommendedName>
</protein>